<evidence type="ECO:0000256" key="10">
    <source>
        <dbReference type="ARBA" id="ARBA00023204"/>
    </source>
</evidence>
<evidence type="ECO:0000256" key="9">
    <source>
        <dbReference type="ARBA" id="ARBA00023125"/>
    </source>
</evidence>
<keyword evidence="11" id="KW-0456">Lyase</keyword>
<name>A0A7J4TIA6_9EURY</name>
<dbReference type="AlphaFoldDB" id="A0A7J4TIA6"/>
<dbReference type="EMBL" id="DUHE01000142">
    <property type="protein sequence ID" value="HII84168.1"/>
    <property type="molecule type" value="Genomic_DNA"/>
</dbReference>
<dbReference type="GO" id="GO:0006284">
    <property type="term" value="P:base-excision repair"/>
    <property type="evidence" value="ECO:0007669"/>
    <property type="project" value="InterPro"/>
</dbReference>
<dbReference type="InterPro" id="IPR035937">
    <property type="entry name" value="FPG_N"/>
</dbReference>
<feature type="domain" description="Formamidopyrimidine-DNA glycosylase catalytic" evidence="16">
    <location>
        <begin position="3"/>
        <end position="119"/>
    </location>
</feature>
<dbReference type="GO" id="GO:0003684">
    <property type="term" value="F:damaged DNA binding"/>
    <property type="evidence" value="ECO:0007669"/>
    <property type="project" value="InterPro"/>
</dbReference>
<evidence type="ECO:0000256" key="1">
    <source>
        <dbReference type="ARBA" id="ARBA00001668"/>
    </source>
</evidence>
<protein>
    <recommendedName>
        <fullName evidence="19">DNA-(apurinic or apyrimidinic site) lyase</fullName>
    </recommendedName>
</protein>
<keyword evidence="10" id="KW-0234">DNA repair</keyword>
<dbReference type="PROSITE" id="PS51066">
    <property type="entry name" value="ZF_FPG_2"/>
    <property type="match status" value="1"/>
</dbReference>
<dbReference type="InterPro" id="IPR015886">
    <property type="entry name" value="H2TH_FPG"/>
</dbReference>
<dbReference type="GO" id="GO:0008270">
    <property type="term" value="F:zinc ion binding"/>
    <property type="evidence" value="ECO:0007669"/>
    <property type="project" value="UniProtKB-KW"/>
</dbReference>
<dbReference type="PANTHER" id="PTHR22993">
    <property type="entry name" value="FORMAMIDOPYRIMIDINE-DNA GLYCOSYLASE"/>
    <property type="match status" value="1"/>
</dbReference>
<evidence type="ECO:0000256" key="8">
    <source>
        <dbReference type="ARBA" id="ARBA00022833"/>
    </source>
</evidence>
<evidence type="ECO:0000256" key="12">
    <source>
        <dbReference type="ARBA" id="ARBA00023268"/>
    </source>
</evidence>
<keyword evidence="5" id="KW-0227">DNA damage</keyword>
<dbReference type="GO" id="GO:0016829">
    <property type="term" value="F:lyase activity"/>
    <property type="evidence" value="ECO:0007669"/>
    <property type="project" value="UniProtKB-KW"/>
</dbReference>
<dbReference type="Gene3D" id="3.20.190.10">
    <property type="entry name" value="MutM-like, N-terminal"/>
    <property type="match status" value="1"/>
</dbReference>
<proteinExistence type="inferred from homology"/>
<dbReference type="SUPFAM" id="SSF57716">
    <property type="entry name" value="Glucocorticoid receptor-like (DNA-binding domain)"/>
    <property type="match status" value="1"/>
</dbReference>
<comment type="similarity">
    <text evidence="3">Belongs to the FPG family.</text>
</comment>
<reference evidence="18" key="1">
    <citation type="journal article" date="2020" name="bioRxiv">
        <title>A rank-normalized archaeal taxonomy based on genome phylogeny resolves widespread incomplete and uneven classifications.</title>
        <authorList>
            <person name="Rinke C."/>
            <person name="Chuvochina M."/>
            <person name="Mussig A.J."/>
            <person name="Chaumeil P.-A."/>
            <person name="Waite D.W."/>
            <person name="Whitman W.B."/>
            <person name="Parks D.H."/>
            <person name="Hugenholtz P."/>
        </authorList>
    </citation>
    <scope>NUCLEOTIDE SEQUENCE [LARGE SCALE GENOMIC DNA]</scope>
</reference>
<dbReference type="InterPro" id="IPR012319">
    <property type="entry name" value="FPG_cat"/>
</dbReference>
<dbReference type="Pfam" id="PF06827">
    <property type="entry name" value="zf-FPG_IleRS"/>
    <property type="match status" value="1"/>
</dbReference>
<evidence type="ECO:0000256" key="13">
    <source>
        <dbReference type="ARBA" id="ARBA00023295"/>
    </source>
</evidence>
<keyword evidence="7" id="KW-0378">Hydrolase</keyword>
<dbReference type="InterPro" id="IPR010979">
    <property type="entry name" value="Ribosomal_uS13-like_H2TH"/>
</dbReference>
<evidence type="ECO:0008006" key="19">
    <source>
        <dbReference type="Google" id="ProtNLM"/>
    </source>
</evidence>
<evidence type="ECO:0000256" key="11">
    <source>
        <dbReference type="ARBA" id="ARBA00023239"/>
    </source>
</evidence>
<dbReference type="PANTHER" id="PTHR22993:SF9">
    <property type="entry name" value="FORMAMIDOPYRIMIDINE-DNA GLYCOSYLASE"/>
    <property type="match status" value="1"/>
</dbReference>
<evidence type="ECO:0000256" key="5">
    <source>
        <dbReference type="ARBA" id="ARBA00022763"/>
    </source>
</evidence>
<feature type="domain" description="FPG-type" evidence="15">
    <location>
        <begin position="229"/>
        <end position="275"/>
    </location>
</feature>
<comment type="catalytic activity">
    <reaction evidence="1">
        <text>Hydrolysis of DNA containing ring-opened 7-methylguanine residues, releasing 2,6-diamino-4-hydroxy-5-(N-methyl)formamidopyrimidine.</text>
        <dbReference type="EC" id="3.2.2.23"/>
    </reaction>
</comment>
<comment type="cofactor">
    <cofactor evidence="2">
        <name>Zn(2+)</name>
        <dbReference type="ChEBI" id="CHEBI:29105"/>
    </cofactor>
</comment>
<dbReference type="PROSITE" id="PS51068">
    <property type="entry name" value="FPG_CAT"/>
    <property type="match status" value="1"/>
</dbReference>
<keyword evidence="6 14" id="KW-0863">Zinc-finger</keyword>
<organism evidence="17 18">
    <name type="scientific">Methanobacterium subterraneum</name>
    <dbReference type="NCBI Taxonomy" id="59277"/>
    <lineage>
        <taxon>Archaea</taxon>
        <taxon>Methanobacteriati</taxon>
        <taxon>Methanobacteriota</taxon>
        <taxon>Methanomada group</taxon>
        <taxon>Methanobacteria</taxon>
        <taxon>Methanobacteriales</taxon>
        <taxon>Methanobacteriaceae</taxon>
        <taxon>Methanobacterium</taxon>
    </lineage>
</organism>
<evidence type="ECO:0000259" key="15">
    <source>
        <dbReference type="PROSITE" id="PS51066"/>
    </source>
</evidence>
<dbReference type="Gene3D" id="1.10.8.50">
    <property type="match status" value="1"/>
</dbReference>
<evidence type="ECO:0000256" key="2">
    <source>
        <dbReference type="ARBA" id="ARBA00001947"/>
    </source>
</evidence>
<dbReference type="GO" id="GO:0003906">
    <property type="term" value="F:DNA-(apurinic or apyrimidinic site) endonuclease activity"/>
    <property type="evidence" value="ECO:0007669"/>
    <property type="project" value="InterPro"/>
</dbReference>
<dbReference type="GO" id="GO:0034039">
    <property type="term" value="F:8-oxo-7,8-dihydroguanine DNA N-glycosylase activity"/>
    <property type="evidence" value="ECO:0007669"/>
    <property type="project" value="TreeGrafter"/>
</dbReference>
<dbReference type="Pfam" id="PF06831">
    <property type="entry name" value="H2TH"/>
    <property type="match status" value="1"/>
</dbReference>
<evidence type="ECO:0000259" key="16">
    <source>
        <dbReference type="PROSITE" id="PS51068"/>
    </source>
</evidence>
<keyword evidence="9" id="KW-0238">DNA-binding</keyword>
<accession>A0A7J4TIA6</accession>
<sequence>MGLELPEILCLSFQMEKTLKGKVITQIVLGDSSKSLIKQGMCNLDKRSEEILNTPLKSIKNQGKWIFIEFDNGKFLLLGEIIGKFIYHLENDPAPPKYHVLFKFQDGAFLTFQSSLYAFLEVKDKKELEEHKYAGNQGITPISEEFTYDYFADILSHYKKRGIKGVLNLQSEISGLGNAYINDILYQAQIHPKTKVSALDEDEKKKLYQCIISTINQAVENRGSSSEYDLFGKKGNYIRIMDRKTENMKCERCGEKIVKMNVLGSSSYLCPECQKL</sequence>
<dbReference type="SUPFAM" id="SSF81624">
    <property type="entry name" value="N-terminal domain of MutM-like DNA repair proteins"/>
    <property type="match status" value="1"/>
</dbReference>
<comment type="caution">
    <text evidence="17">The sequence shown here is derived from an EMBL/GenBank/DDBJ whole genome shotgun (WGS) entry which is preliminary data.</text>
</comment>
<dbReference type="InterPro" id="IPR010663">
    <property type="entry name" value="Znf_FPG/IleRS"/>
</dbReference>
<evidence type="ECO:0000313" key="17">
    <source>
        <dbReference type="EMBL" id="HII84168.1"/>
    </source>
</evidence>
<evidence type="ECO:0000256" key="7">
    <source>
        <dbReference type="ARBA" id="ARBA00022801"/>
    </source>
</evidence>
<dbReference type="Pfam" id="PF01149">
    <property type="entry name" value="Fapy_DNA_glyco"/>
    <property type="match status" value="1"/>
</dbReference>
<keyword evidence="12" id="KW-0511">Multifunctional enzyme</keyword>
<keyword evidence="13" id="KW-0326">Glycosidase</keyword>
<keyword evidence="4" id="KW-0479">Metal-binding</keyword>
<dbReference type="Proteomes" id="UP000586031">
    <property type="component" value="Unassembled WGS sequence"/>
</dbReference>
<keyword evidence="8" id="KW-0862">Zinc</keyword>
<gene>
    <name evidence="17" type="ORF">HA271_04885</name>
</gene>
<evidence type="ECO:0000256" key="6">
    <source>
        <dbReference type="ARBA" id="ARBA00022771"/>
    </source>
</evidence>
<evidence type="ECO:0000313" key="18">
    <source>
        <dbReference type="Proteomes" id="UP000586031"/>
    </source>
</evidence>
<dbReference type="SUPFAM" id="SSF46946">
    <property type="entry name" value="S13-like H2TH domain"/>
    <property type="match status" value="1"/>
</dbReference>
<evidence type="ECO:0000256" key="3">
    <source>
        <dbReference type="ARBA" id="ARBA00009409"/>
    </source>
</evidence>
<evidence type="ECO:0000256" key="14">
    <source>
        <dbReference type="PROSITE-ProRule" id="PRU00391"/>
    </source>
</evidence>
<evidence type="ECO:0000256" key="4">
    <source>
        <dbReference type="ARBA" id="ARBA00022723"/>
    </source>
</evidence>
<dbReference type="InterPro" id="IPR000214">
    <property type="entry name" value="Znf_DNA_glyclase/AP_lyase"/>
</dbReference>
<dbReference type="SMART" id="SM01232">
    <property type="entry name" value="H2TH"/>
    <property type="match status" value="1"/>
</dbReference>